<dbReference type="EMBL" id="MHOM01000046">
    <property type="protein sequence ID" value="OGZ62987.1"/>
    <property type="molecule type" value="Genomic_DNA"/>
</dbReference>
<evidence type="ECO:0000313" key="1">
    <source>
        <dbReference type="EMBL" id="OGZ62987.1"/>
    </source>
</evidence>
<sequence length="178" mass="21160">MEKNKEEFIKSQIFSLTIMGGLSRGYPVYEKAVLETDKNNFKKFLEETLKSYGKLYEKEVEENEHIKNILKLKKVATEKFGKIFKDKKFRLGRAQKVLNLYLKYLWTLGRIPKPPHCPFDSVIISKLGKEVKNITWTKLDKEEDYKRLVEVARKISHDNIASWELEYWNNNLEKQNIL</sequence>
<gene>
    <name evidence="1" type="ORF">A2812_02555</name>
</gene>
<name>A0A1G2HKH3_9BACT</name>
<evidence type="ECO:0000313" key="2">
    <source>
        <dbReference type="Proteomes" id="UP000177190"/>
    </source>
</evidence>
<proteinExistence type="predicted"/>
<dbReference type="STRING" id="1802200.A2812_02555"/>
<accession>A0A1G2HKH3</accession>
<reference evidence="1 2" key="1">
    <citation type="journal article" date="2016" name="Nat. Commun.">
        <title>Thousands of microbial genomes shed light on interconnected biogeochemical processes in an aquifer system.</title>
        <authorList>
            <person name="Anantharaman K."/>
            <person name="Brown C.T."/>
            <person name="Hug L.A."/>
            <person name="Sharon I."/>
            <person name="Castelle C.J."/>
            <person name="Probst A.J."/>
            <person name="Thomas B.C."/>
            <person name="Singh A."/>
            <person name="Wilkins M.J."/>
            <person name="Karaoz U."/>
            <person name="Brodie E.L."/>
            <person name="Williams K.H."/>
            <person name="Hubbard S.S."/>
            <person name="Banfield J.F."/>
        </authorList>
    </citation>
    <scope>NUCLEOTIDE SEQUENCE [LARGE SCALE GENOMIC DNA]</scope>
</reference>
<comment type="caution">
    <text evidence="1">The sequence shown here is derived from an EMBL/GenBank/DDBJ whole genome shotgun (WGS) entry which is preliminary data.</text>
</comment>
<dbReference type="AlphaFoldDB" id="A0A1G2HKH3"/>
<protein>
    <submittedName>
        <fullName evidence="1">Uncharacterized protein</fullName>
    </submittedName>
</protein>
<dbReference type="Proteomes" id="UP000177190">
    <property type="component" value="Unassembled WGS sequence"/>
</dbReference>
<organism evidence="1 2">
    <name type="scientific">Candidatus Staskawiczbacteria bacterium RIFCSPHIGHO2_01_FULL_36_16</name>
    <dbReference type="NCBI Taxonomy" id="1802200"/>
    <lineage>
        <taxon>Bacteria</taxon>
        <taxon>Candidatus Staskawicziibacteriota</taxon>
    </lineage>
</organism>